<evidence type="ECO:0000256" key="6">
    <source>
        <dbReference type="SAM" id="MobiDB-lite"/>
    </source>
</evidence>
<dbReference type="GO" id="GO:0005634">
    <property type="term" value="C:nucleus"/>
    <property type="evidence" value="ECO:0007669"/>
    <property type="project" value="UniProtKB-SubCell"/>
</dbReference>
<dbReference type="AlphaFoldDB" id="A0A6A5T6W3"/>
<evidence type="ECO:0000259" key="7">
    <source>
        <dbReference type="PROSITE" id="PS51821"/>
    </source>
</evidence>
<comment type="subcellular location">
    <subcellularLocation>
        <location evidence="1">Nucleus</location>
    </subcellularLocation>
</comment>
<evidence type="ECO:0000256" key="5">
    <source>
        <dbReference type="ARBA" id="ARBA00023242"/>
    </source>
</evidence>
<dbReference type="PANTHER" id="PTHR33572:SF18">
    <property type="entry name" value="SPORE DEVELOPMENT REGULATOR VOSA"/>
    <property type="match status" value="1"/>
</dbReference>
<dbReference type="Gene3D" id="2.60.40.3960">
    <property type="entry name" value="Velvet domain"/>
    <property type="match status" value="1"/>
</dbReference>
<dbReference type="Proteomes" id="UP000800038">
    <property type="component" value="Unassembled WGS sequence"/>
</dbReference>
<keyword evidence="2" id="KW-0749">Sporulation</keyword>
<evidence type="ECO:0000256" key="4">
    <source>
        <dbReference type="ARBA" id="ARBA00023163"/>
    </source>
</evidence>
<feature type="compositionally biased region" description="Polar residues" evidence="6">
    <location>
        <begin position="220"/>
        <end position="236"/>
    </location>
</feature>
<feature type="non-terminal residue" evidence="8">
    <location>
        <position position="236"/>
    </location>
</feature>
<dbReference type="PROSITE" id="PS51821">
    <property type="entry name" value="VELVET"/>
    <property type="match status" value="1"/>
</dbReference>
<dbReference type="InterPro" id="IPR037525">
    <property type="entry name" value="Velvet_dom"/>
</dbReference>
<protein>
    <recommendedName>
        <fullName evidence="7">Velvet domain-containing protein</fullName>
    </recommendedName>
</protein>
<evidence type="ECO:0000256" key="1">
    <source>
        <dbReference type="ARBA" id="ARBA00004123"/>
    </source>
</evidence>
<keyword evidence="5" id="KW-0539">Nucleus</keyword>
<sequence>RFLETSQCHLEFRQQPSEALVTVNGREKARKPVDPPPMVQLMVDSPADPQQNFLQNPYLFATATLFKSDKREPIDHTPNDSLTGTLVSSLHRLKDEANKDAGFFVFGDISIKVQGAFRLCISLYEIQSDPHCVQSLGAITSDIFHVVAAKDFKGLTESTVLSRAFSDQGVRLRLRKEPKHNLVSNKRSLPLEYGSPSKAPVAPNVDITPAAKRRYEHRNSSSLPGPNASISTHNQP</sequence>
<dbReference type="EMBL" id="ML976014">
    <property type="protein sequence ID" value="KAF1944797.1"/>
    <property type="molecule type" value="Genomic_DNA"/>
</dbReference>
<dbReference type="InterPro" id="IPR038491">
    <property type="entry name" value="Velvet_dom_sf"/>
</dbReference>
<feature type="domain" description="Velvet" evidence="7">
    <location>
        <begin position="3"/>
        <end position="175"/>
    </location>
</feature>
<reference evidence="8" key="1">
    <citation type="journal article" date="2020" name="Stud. Mycol.">
        <title>101 Dothideomycetes genomes: a test case for predicting lifestyles and emergence of pathogens.</title>
        <authorList>
            <person name="Haridas S."/>
            <person name="Albert R."/>
            <person name="Binder M."/>
            <person name="Bloem J."/>
            <person name="Labutti K."/>
            <person name="Salamov A."/>
            <person name="Andreopoulos B."/>
            <person name="Baker S."/>
            <person name="Barry K."/>
            <person name="Bills G."/>
            <person name="Bluhm B."/>
            <person name="Cannon C."/>
            <person name="Castanera R."/>
            <person name="Culley D."/>
            <person name="Daum C."/>
            <person name="Ezra D."/>
            <person name="Gonzalez J."/>
            <person name="Henrissat B."/>
            <person name="Kuo A."/>
            <person name="Liang C."/>
            <person name="Lipzen A."/>
            <person name="Lutzoni F."/>
            <person name="Magnuson J."/>
            <person name="Mondo S."/>
            <person name="Nolan M."/>
            <person name="Ohm R."/>
            <person name="Pangilinan J."/>
            <person name="Park H.-J."/>
            <person name="Ramirez L."/>
            <person name="Alfaro M."/>
            <person name="Sun H."/>
            <person name="Tritt A."/>
            <person name="Yoshinaga Y."/>
            <person name="Zwiers L.-H."/>
            <person name="Turgeon B."/>
            <person name="Goodwin S."/>
            <person name="Spatafora J."/>
            <person name="Crous P."/>
            <person name="Grigoriev I."/>
        </authorList>
    </citation>
    <scope>NUCLEOTIDE SEQUENCE</scope>
    <source>
        <strain evidence="8">CBS 161.51</strain>
    </source>
</reference>
<evidence type="ECO:0000313" key="8">
    <source>
        <dbReference type="EMBL" id="KAF1944797.1"/>
    </source>
</evidence>
<accession>A0A6A5T6W3</accession>
<proteinExistence type="predicted"/>
<feature type="non-terminal residue" evidence="8">
    <location>
        <position position="1"/>
    </location>
</feature>
<dbReference type="OrthoDB" id="5599552at2759"/>
<evidence type="ECO:0000256" key="2">
    <source>
        <dbReference type="ARBA" id="ARBA00022969"/>
    </source>
</evidence>
<dbReference type="InterPro" id="IPR021740">
    <property type="entry name" value="Velvet"/>
</dbReference>
<keyword evidence="3" id="KW-0805">Transcription regulation</keyword>
<gene>
    <name evidence="8" type="ORF">EJ02DRAFT_312675</name>
</gene>
<feature type="region of interest" description="Disordered" evidence="6">
    <location>
        <begin position="185"/>
        <end position="236"/>
    </location>
</feature>
<dbReference type="PANTHER" id="PTHR33572">
    <property type="entry name" value="SPORE DEVELOPMENT REGULATOR VOSA"/>
    <property type="match status" value="1"/>
</dbReference>
<dbReference type="GO" id="GO:0030435">
    <property type="term" value="P:sporulation resulting in formation of a cellular spore"/>
    <property type="evidence" value="ECO:0007669"/>
    <property type="project" value="UniProtKB-KW"/>
</dbReference>
<keyword evidence="4" id="KW-0804">Transcription</keyword>
<evidence type="ECO:0000313" key="9">
    <source>
        <dbReference type="Proteomes" id="UP000800038"/>
    </source>
</evidence>
<organism evidence="8 9">
    <name type="scientific">Clathrospora elynae</name>
    <dbReference type="NCBI Taxonomy" id="706981"/>
    <lineage>
        <taxon>Eukaryota</taxon>
        <taxon>Fungi</taxon>
        <taxon>Dikarya</taxon>
        <taxon>Ascomycota</taxon>
        <taxon>Pezizomycotina</taxon>
        <taxon>Dothideomycetes</taxon>
        <taxon>Pleosporomycetidae</taxon>
        <taxon>Pleosporales</taxon>
        <taxon>Diademaceae</taxon>
        <taxon>Clathrospora</taxon>
    </lineage>
</organism>
<name>A0A6A5T6W3_9PLEO</name>
<keyword evidence="9" id="KW-1185">Reference proteome</keyword>
<dbReference type="Pfam" id="PF11754">
    <property type="entry name" value="Velvet"/>
    <property type="match status" value="2"/>
</dbReference>
<evidence type="ECO:0000256" key="3">
    <source>
        <dbReference type="ARBA" id="ARBA00023015"/>
    </source>
</evidence>